<comment type="caution">
    <text evidence="2">The sequence shown here is derived from an EMBL/GenBank/DDBJ whole genome shotgun (WGS) entry which is preliminary data.</text>
</comment>
<feature type="region of interest" description="Disordered" evidence="1">
    <location>
        <begin position="40"/>
        <end position="68"/>
    </location>
</feature>
<proteinExistence type="predicted"/>
<dbReference type="AlphaFoldDB" id="A0A5D3E304"/>
<name>A0A5D3E304_CUCMM</name>
<dbReference type="EMBL" id="SSTD01000959">
    <property type="protein sequence ID" value="TYK29960.1"/>
    <property type="molecule type" value="Genomic_DNA"/>
</dbReference>
<dbReference type="Proteomes" id="UP000321947">
    <property type="component" value="Unassembled WGS sequence"/>
</dbReference>
<gene>
    <name evidence="2" type="ORF">E5676_scaffold588G00250</name>
</gene>
<sequence length="68" mass="7385">MAGCGHVTIGKASDHETLEEDVELALLSLEDGGQSTFISAQLSDYDENEGTPDAARNIRRSPYFQCHS</sequence>
<evidence type="ECO:0000256" key="1">
    <source>
        <dbReference type="SAM" id="MobiDB-lite"/>
    </source>
</evidence>
<accession>A0A5D3E304</accession>
<protein>
    <submittedName>
        <fullName evidence="2">Uncharacterized protein</fullName>
    </submittedName>
</protein>
<reference evidence="2 3" key="1">
    <citation type="submission" date="2019-08" db="EMBL/GenBank/DDBJ databases">
        <title>Draft genome sequences of two oriental melons (Cucumis melo L. var makuwa).</title>
        <authorList>
            <person name="Kwon S.-Y."/>
        </authorList>
    </citation>
    <scope>NUCLEOTIDE SEQUENCE [LARGE SCALE GENOMIC DNA]</scope>
    <source>
        <strain evidence="3">cv. Chang Bougi</strain>
        <tissue evidence="2">Leaf</tissue>
    </source>
</reference>
<evidence type="ECO:0000313" key="2">
    <source>
        <dbReference type="EMBL" id="TYK29960.1"/>
    </source>
</evidence>
<organism evidence="2 3">
    <name type="scientific">Cucumis melo var. makuwa</name>
    <name type="common">Oriental melon</name>
    <dbReference type="NCBI Taxonomy" id="1194695"/>
    <lineage>
        <taxon>Eukaryota</taxon>
        <taxon>Viridiplantae</taxon>
        <taxon>Streptophyta</taxon>
        <taxon>Embryophyta</taxon>
        <taxon>Tracheophyta</taxon>
        <taxon>Spermatophyta</taxon>
        <taxon>Magnoliopsida</taxon>
        <taxon>eudicotyledons</taxon>
        <taxon>Gunneridae</taxon>
        <taxon>Pentapetalae</taxon>
        <taxon>rosids</taxon>
        <taxon>fabids</taxon>
        <taxon>Cucurbitales</taxon>
        <taxon>Cucurbitaceae</taxon>
        <taxon>Benincaseae</taxon>
        <taxon>Cucumis</taxon>
    </lineage>
</organism>
<evidence type="ECO:0000313" key="3">
    <source>
        <dbReference type="Proteomes" id="UP000321947"/>
    </source>
</evidence>